<dbReference type="CDD" id="cd06581">
    <property type="entry name" value="TM_PBP1_LivM_like"/>
    <property type="match status" value="1"/>
</dbReference>
<evidence type="ECO:0000256" key="2">
    <source>
        <dbReference type="ARBA" id="ARBA00022475"/>
    </source>
</evidence>
<reference evidence="7 8" key="1">
    <citation type="submission" date="2016-11" db="EMBL/GenBank/DDBJ databases">
        <authorList>
            <person name="Jaros S."/>
            <person name="Januszkiewicz K."/>
            <person name="Wedrychowicz H."/>
        </authorList>
    </citation>
    <scope>NUCLEOTIDE SEQUENCE [LARGE SCALE GENOMIC DNA]</scope>
    <source>
        <strain evidence="7 8">DSM 5091</strain>
    </source>
</reference>
<gene>
    <name evidence="7" type="ORF">SAMN02745165_02374</name>
</gene>
<keyword evidence="8" id="KW-1185">Reference proteome</keyword>
<dbReference type="Pfam" id="PF02653">
    <property type="entry name" value="BPD_transp_2"/>
    <property type="match status" value="1"/>
</dbReference>
<sequence length="318" mass="34897">MKLLRNRWFGPAVLTVLLLLAPLLISTYSTMILSEILIMGLMAISFNLLLGYTGLLSFGQGAFFGLGGYCAALMLQAGYQNLFLLLLVGMLISLLAALVVGFFSVRLDEIFFAMITLGFGMLFFSVAHNWLDVTGGSDGLPVFVLPSLNLFGTELTFYDPLNMYYLVFSIVLVGVVLLWLIVHSPFGLILKAMRENKQRVSFVGGNVQLLRIVAFAISGAFTGLAGVLFCLFNSMATPEFMHWSFSAKPVIMSIIGGTGVFLGPLFGAGIFFLLEQVIILFTENWMLFLGIVLVPIVIFFPQGVFGTLRNKIFREGAK</sequence>
<accession>A0A1M6JB00</accession>
<evidence type="ECO:0000313" key="8">
    <source>
        <dbReference type="Proteomes" id="UP000184171"/>
    </source>
</evidence>
<dbReference type="InterPro" id="IPR043428">
    <property type="entry name" value="LivM-like"/>
</dbReference>
<dbReference type="RefSeq" id="WP_072908950.1">
    <property type="nucleotide sequence ID" value="NZ_FQZT01000008.1"/>
</dbReference>
<dbReference type="EMBL" id="FQZT01000008">
    <property type="protein sequence ID" value="SHJ43875.1"/>
    <property type="molecule type" value="Genomic_DNA"/>
</dbReference>
<feature type="transmembrane region" description="Helical" evidence="6">
    <location>
        <begin position="164"/>
        <end position="188"/>
    </location>
</feature>
<feature type="transmembrane region" description="Helical" evidence="6">
    <location>
        <begin position="82"/>
        <end position="104"/>
    </location>
</feature>
<keyword evidence="2" id="KW-1003">Cell membrane</keyword>
<dbReference type="PANTHER" id="PTHR30482">
    <property type="entry name" value="HIGH-AFFINITY BRANCHED-CHAIN AMINO ACID TRANSPORT SYSTEM PERMEASE"/>
    <property type="match status" value="1"/>
</dbReference>
<evidence type="ECO:0000256" key="1">
    <source>
        <dbReference type="ARBA" id="ARBA00004651"/>
    </source>
</evidence>
<keyword evidence="5 6" id="KW-0472">Membrane</keyword>
<keyword evidence="4 6" id="KW-1133">Transmembrane helix</keyword>
<feature type="transmembrane region" description="Helical" evidence="6">
    <location>
        <begin position="139"/>
        <end position="158"/>
    </location>
</feature>
<protein>
    <submittedName>
        <fullName evidence="7">Amino acid/amide ABC transporter membrane protein 2, HAAT family</fullName>
    </submittedName>
</protein>
<feature type="transmembrane region" description="Helical" evidence="6">
    <location>
        <begin position="209"/>
        <end position="235"/>
    </location>
</feature>
<evidence type="ECO:0000256" key="3">
    <source>
        <dbReference type="ARBA" id="ARBA00022692"/>
    </source>
</evidence>
<name>A0A1M6JB00_MALRU</name>
<evidence type="ECO:0000256" key="6">
    <source>
        <dbReference type="SAM" id="Phobius"/>
    </source>
</evidence>
<organism evidence="7 8">
    <name type="scientific">Malonomonas rubra DSM 5091</name>
    <dbReference type="NCBI Taxonomy" id="1122189"/>
    <lineage>
        <taxon>Bacteria</taxon>
        <taxon>Pseudomonadati</taxon>
        <taxon>Thermodesulfobacteriota</taxon>
        <taxon>Desulfuromonadia</taxon>
        <taxon>Desulfuromonadales</taxon>
        <taxon>Geopsychrobacteraceae</taxon>
        <taxon>Malonomonas</taxon>
    </lineage>
</organism>
<evidence type="ECO:0000313" key="7">
    <source>
        <dbReference type="EMBL" id="SHJ43875.1"/>
    </source>
</evidence>
<dbReference type="AlphaFoldDB" id="A0A1M6JB00"/>
<dbReference type="GO" id="GO:0005886">
    <property type="term" value="C:plasma membrane"/>
    <property type="evidence" value="ECO:0007669"/>
    <property type="project" value="UniProtKB-SubCell"/>
</dbReference>
<evidence type="ECO:0000256" key="4">
    <source>
        <dbReference type="ARBA" id="ARBA00022989"/>
    </source>
</evidence>
<dbReference type="PANTHER" id="PTHR30482:SF17">
    <property type="entry name" value="ABC TRANSPORTER ATP-BINDING PROTEIN"/>
    <property type="match status" value="1"/>
</dbReference>
<comment type="subcellular location">
    <subcellularLocation>
        <location evidence="1">Cell membrane</location>
        <topology evidence="1">Multi-pass membrane protein</topology>
    </subcellularLocation>
</comment>
<feature type="transmembrane region" description="Helical" evidence="6">
    <location>
        <begin position="250"/>
        <end position="274"/>
    </location>
</feature>
<keyword evidence="3 6" id="KW-0812">Transmembrane</keyword>
<dbReference type="OrthoDB" id="9780757at2"/>
<evidence type="ECO:0000256" key="5">
    <source>
        <dbReference type="ARBA" id="ARBA00023136"/>
    </source>
</evidence>
<feature type="transmembrane region" description="Helical" evidence="6">
    <location>
        <begin position="286"/>
        <end position="305"/>
    </location>
</feature>
<feature type="transmembrane region" description="Helical" evidence="6">
    <location>
        <begin position="110"/>
        <end position="127"/>
    </location>
</feature>
<dbReference type="GO" id="GO:0015658">
    <property type="term" value="F:branched-chain amino acid transmembrane transporter activity"/>
    <property type="evidence" value="ECO:0007669"/>
    <property type="project" value="InterPro"/>
</dbReference>
<proteinExistence type="predicted"/>
<dbReference type="Proteomes" id="UP000184171">
    <property type="component" value="Unassembled WGS sequence"/>
</dbReference>
<dbReference type="STRING" id="1122189.SAMN02745165_02374"/>
<feature type="transmembrane region" description="Helical" evidence="6">
    <location>
        <begin position="50"/>
        <end position="75"/>
    </location>
</feature>
<dbReference type="InterPro" id="IPR001851">
    <property type="entry name" value="ABC_transp_permease"/>
</dbReference>